<sequence length="44" mass="4724">MATITHVFAINHVAKMLGEDSELLEAIVSNKDNLAYGSFIESGS</sequence>
<keyword evidence="2" id="KW-1185">Reference proteome</keyword>
<evidence type="ECO:0000313" key="2">
    <source>
        <dbReference type="Proteomes" id="UP001060123"/>
    </source>
</evidence>
<organism evidence="1 2">
    <name type="scientific">Rhizobium sullae</name>
    <name type="common">Rhizobium hedysari</name>
    <dbReference type="NCBI Taxonomy" id="50338"/>
    <lineage>
        <taxon>Bacteria</taxon>
        <taxon>Pseudomonadati</taxon>
        <taxon>Pseudomonadota</taxon>
        <taxon>Alphaproteobacteria</taxon>
        <taxon>Hyphomicrobiales</taxon>
        <taxon>Rhizobiaceae</taxon>
        <taxon>Rhizobium/Agrobacterium group</taxon>
        <taxon>Rhizobium</taxon>
    </lineage>
</organism>
<accession>A0ABY5XQ09</accession>
<name>A0ABY5XQ09_RHISU</name>
<proteinExistence type="predicted"/>
<protein>
    <submittedName>
        <fullName evidence="1">Uncharacterized protein</fullName>
    </submittedName>
</protein>
<dbReference type="RefSeq" id="WP_260308460.1">
    <property type="nucleotide sequence ID" value="NZ_CP104143.1"/>
</dbReference>
<dbReference type="EMBL" id="CP104143">
    <property type="protein sequence ID" value="UWU16558.1"/>
    <property type="molecule type" value="Genomic_DNA"/>
</dbReference>
<evidence type="ECO:0000313" key="1">
    <source>
        <dbReference type="EMBL" id="UWU16558.1"/>
    </source>
</evidence>
<gene>
    <name evidence="1" type="ORF">N2599_11530</name>
</gene>
<dbReference type="Proteomes" id="UP001060123">
    <property type="component" value="Chromosome"/>
</dbReference>
<reference evidence="1" key="1">
    <citation type="submission" date="2022-09" db="EMBL/GenBank/DDBJ databases">
        <title>Australian commercial rhizobial inoculants.</title>
        <authorList>
            <person name="Kohlmeier M.G."/>
            <person name="O'Hara G.W."/>
            <person name="Colombi E."/>
            <person name="Ramsay J.P."/>
            <person name="Terpolilli J."/>
        </authorList>
    </citation>
    <scope>NUCLEOTIDE SEQUENCE</scope>
    <source>
        <strain evidence="1">WSM1592</strain>
    </source>
</reference>